<evidence type="ECO:0000313" key="2">
    <source>
        <dbReference type="Proteomes" id="UP001169574"/>
    </source>
</evidence>
<gene>
    <name evidence="1" type="ORF">P7U51_005033</name>
</gene>
<dbReference type="InterPro" id="IPR021352">
    <property type="entry name" value="DUF2971"/>
</dbReference>
<organism evidence="1 2">
    <name type="scientific">Citrobacter freundii</name>
    <dbReference type="NCBI Taxonomy" id="546"/>
    <lineage>
        <taxon>Bacteria</taxon>
        <taxon>Pseudomonadati</taxon>
        <taxon>Pseudomonadota</taxon>
        <taxon>Gammaproteobacteria</taxon>
        <taxon>Enterobacterales</taxon>
        <taxon>Enterobacteriaceae</taxon>
        <taxon>Citrobacter</taxon>
        <taxon>Citrobacter freundii complex</taxon>
    </lineage>
</organism>
<accession>A0AAN4JG14</accession>
<name>A0AAN4JG14_CITFR</name>
<dbReference type="AlphaFoldDB" id="A0AAN4JG14"/>
<evidence type="ECO:0000313" key="1">
    <source>
        <dbReference type="EMBL" id="EMM7460435.1"/>
    </source>
</evidence>
<protein>
    <submittedName>
        <fullName evidence="1">DUF2971 domain-containing protein</fullName>
    </submittedName>
</protein>
<dbReference type="EMBL" id="ABLGCN030000023">
    <property type="protein sequence ID" value="EMM7460435.1"/>
    <property type="molecule type" value="Genomic_DNA"/>
</dbReference>
<reference evidence="1" key="1">
    <citation type="submission" date="2024-02" db="EMBL/GenBank/DDBJ databases">
        <authorList>
            <consortium name="Clinical and Environmental Microbiology Branch: Whole genome sequencing antimicrobial resistance pathogens in the healthcare setting"/>
        </authorList>
    </citation>
    <scope>NUCLEOTIDE SEQUENCE</scope>
    <source>
        <strain evidence="1">Whole organism</strain>
    </source>
</reference>
<dbReference type="Proteomes" id="UP001169574">
    <property type="component" value="Unassembled WGS sequence"/>
</dbReference>
<dbReference type="Pfam" id="PF11185">
    <property type="entry name" value="DUF2971"/>
    <property type="match status" value="1"/>
</dbReference>
<proteinExistence type="predicted"/>
<comment type="caution">
    <text evidence="1">The sequence shown here is derived from an EMBL/GenBank/DDBJ whole genome shotgun (WGS) entry which is preliminary data.</text>
</comment>
<sequence>MKACRKMSYLSTLCLARWIIGNDRLTMRIKPLSFFKFVAFERKDILKNGRIRFSPIGQFNDPFELEPAITPLSRKFLEYISRLSEEEIVNIKYSEEDRIFASERECQLDEYQKIYKEKIRRYGVLSLTSNDDVNPFLSVSVPEKKDPRTNILMWSHYAKSHSGFVIEFDAQFLPSSEIVKVEYSNNRDYLTFEDINDSNFEKIFYRKSKEWEYEQEYRVVLPLSEASTVIDERYHLFDFNKKSIRSITFGCMMDEEKKQEIMDLIARDDEFELVHFNHALLNDDDFCLEFYDTYGSWTNHPSPFGFRMVRFIPPQKKL</sequence>